<protein>
    <submittedName>
        <fullName evidence="13">FHA modulated ABC efflux pump with fused ATPase and integral membrane subunits</fullName>
    </submittedName>
</protein>
<feature type="region of interest" description="Disordered" evidence="9">
    <location>
        <begin position="1"/>
        <end position="21"/>
    </location>
</feature>
<evidence type="ECO:0000259" key="12">
    <source>
        <dbReference type="PROSITE" id="PS50893"/>
    </source>
</evidence>
<feature type="domain" description="ABC transporter" evidence="12">
    <location>
        <begin position="228"/>
        <end position="461"/>
    </location>
</feature>
<evidence type="ECO:0000313" key="13">
    <source>
        <dbReference type="EMBL" id="SDM62048.1"/>
    </source>
</evidence>
<keyword evidence="7 10" id="KW-1133">Transmembrane helix</keyword>
<gene>
    <name evidence="13" type="ORF">SAMN05660642_02896</name>
</gene>
<dbReference type="GO" id="GO:0016020">
    <property type="term" value="C:membrane"/>
    <property type="evidence" value="ECO:0007669"/>
    <property type="project" value="UniProtKB-SubCell"/>
</dbReference>
<keyword evidence="8 10" id="KW-0472">Membrane</keyword>
<dbReference type="Gene3D" id="3.40.50.300">
    <property type="entry name" value="P-loop containing nucleotide triphosphate hydrolases"/>
    <property type="match status" value="1"/>
</dbReference>
<evidence type="ECO:0000256" key="8">
    <source>
        <dbReference type="ARBA" id="ARBA00023136"/>
    </source>
</evidence>
<keyword evidence="6" id="KW-0067">ATP-binding</keyword>
<organism evidence="13 14">
    <name type="scientific">Geodermatophilus siccatus</name>
    <dbReference type="NCBI Taxonomy" id="1137991"/>
    <lineage>
        <taxon>Bacteria</taxon>
        <taxon>Bacillati</taxon>
        <taxon>Actinomycetota</taxon>
        <taxon>Actinomycetes</taxon>
        <taxon>Geodermatophilales</taxon>
        <taxon>Geodermatophilaceae</taxon>
        <taxon>Geodermatophilus</taxon>
    </lineage>
</organism>
<evidence type="ECO:0000259" key="11">
    <source>
        <dbReference type="PROSITE" id="PS50006"/>
    </source>
</evidence>
<evidence type="ECO:0000256" key="1">
    <source>
        <dbReference type="ARBA" id="ARBA00004141"/>
    </source>
</evidence>
<dbReference type="SMART" id="SM00240">
    <property type="entry name" value="FHA"/>
    <property type="match status" value="2"/>
</dbReference>
<feature type="transmembrane region" description="Helical" evidence="10">
    <location>
        <begin position="612"/>
        <end position="638"/>
    </location>
</feature>
<keyword evidence="2" id="KW-0813">Transport</keyword>
<dbReference type="GO" id="GO:0140359">
    <property type="term" value="F:ABC-type transporter activity"/>
    <property type="evidence" value="ECO:0007669"/>
    <property type="project" value="InterPro"/>
</dbReference>
<keyword evidence="5" id="KW-0547">Nucleotide-binding</keyword>
<dbReference type="PROSITE" id="PS50006">
    <property type="entry name" value="FHA_DOMAIN"/>
    <property type="match status" value="2"/>
</dbReference>
<evidence type="ECO:0000256" key="4">
    <source>
        <dbReference type="ARBA" id="ARBA00022692"/>
    </source>
</evidence>
<dbReference type="InterPro" id="IPR003439">
    <property type="entry name" value="ABC_transporter-like_ATP-bd"/>
</dbReference>
<dbReference type="PANTHER" id="PTHR48041:SF139">
    <property type="entry name" value="PROTEIN SCARLET"/>
    <property type="match status" value="1"/>
</dbReference>
<dbReference type="InterPro" id="IPR027417">
    <property type="entry name" value="P-loop_NTPase"/>
</dbReference>
<evidence type="ECO:0000256" key="5">
    <source>
        <dbReference type="ARBA" id="ARBA00022741"/>
    </source>
</evidence>
<dbReference type="GO" id="GO:0005524">
    <property type="term" value="F:ATP binding"/>
    <property type="evidence" value="ECO:0007669"/>
    <property type="project" value="UniProtKB-KW"/>
</dbReference>
<evidence type="ECO:0000256" key="3">
    <source>
        <dbReference type="ARBA" id="ARBA00022553"/>
    </source>
</evidence>
<feature type="compositionally biased region" description="Low complexity" evidence="9">
    <location>
        <begin position="8"/>
        <end position="21"/>
    </location>
</feature>
<proteinExistence type="predicted"/>
<feature type="transmembrane region" description="Helical" evidence="10">
    <location>
        <begin position="758"/>
        <end position="779"/>
    </location>
</feature>
<name>A0A1G9UQ39_9ACTN</name>
<dbReference type="InterPro" id="IPR008984">
    <property type="entry name" value="SMAD_FHA_dom_sf"/>
</dbReference>
<reference evidence="14" key="1">
    <citation type="submission" date="2016-10" db="EMBL/GenBank/DDBJ databases">
        <authorList>
            <person name="Varghese N."/>
            <person name="Submissions S."/>
        </authorList>
    </citation>
    <scope>NUCLEOTIDE SEQUENCE [LARGE SCALE GENOMIC DNA]</scope>
    <source>
        <strain evidence="14">DSM 45419</strain>
    </source>
</reference>
<dbReference type="InterPro" id="IPR000253">
    <property type="entry name" value="FHA_dom"/>
</dbReference>
<dbReference type="AlphaFoldDB" id="A0A1G9UQ39"/>
<feature type="transmembrane region" description="Helical" evidence="10">
    <location>
        <begin position="658"/>
        <end position="680"/>
    </location>
</feature>
<dbReference type="RefSeq" id="WP_091219475.1">
    <property type="nucleotide sequence ID" value="NZ_FNHE01000007.1"/>
</dbReference>
<keyword evidence="3" id="KW-0597">Phosphoprotein</keyword>
<dbReference type="EMBL" id="FNHE01000007">
    <property type="protein sequence ID" value="SDM62048.1"/>
    <property type="molecule type" value="Genomic_DNA"/>
</dbReference>
<evidence type="ECO:0000256" key="9">
    <source>
        <dbReference type="SAM" id="MobiDB-lite"/>
    </source>
</evidence>
<dbReference type="SMART" id="SM00382">
    <property type="entry name" value="AAA"/>
    <property type="match status" value="1"/>
</dbReference>
<evidence type="ECO:0000256" key="6">
    <source>
        <dbReference type="ARBA" id="ARBA00022840"/>
    </source>
</evidence>
<dbReference type="InterPro" id="IPR003593">
    <property type="entry name" value="AAA+_ATPase"/>
</dbReference>
<evidence type="ECO:0000256" key="2">
    <source>
        <dbReference type="ARBA" id="ARBA00022448"/>
    </source>
</evidence>
<dbReference type="Pfam" id="PF00005">
    <property type="entry name" value="ABC_tran"/>
    <property type="match status" value="1"/>
</dbReference>
<dbReference type="PROSITE" id="PS50893">
    <property type="entry name" value="ABC_TRANSPORTER_2"/>
    <property type="match status" value="1"/>
</dbReference>
<dbReference type="Pfam" id="PF01061">
    <property type="entry name" value="ABC2_membrane"/>
    <property type="match status" value="1"/>
</dbReference>
<accession>A0A1G9UQ39</accession>
<dbReference type="GO" id="GO:0016887">
    <property type="term" value="F:ATP hydrolysis activity"/>
    <property type="evidence" value="ECO:0007669"/>
    <property type="project" value="InterPro"/>
</dbReference>
<dbReference type="SUPFAM" id="SSF49879">
    <property type="entry name" value="SMAD/FHA domain"/>
    <property type="match status" value="2"/>
</dbReference>
<feature type="domain" description="FHA" evidence="11">
    <location>
        <begin position="143"/>
        <end position="192"/>
    </location>
</feature>
<dbReference type="Gene3D" id="2.60.200.20">
    <property type="match status" value="2"/>
</dbReference>
<dbReference type="FunFam" id="3.40.50.300:FF:000474">
    <property type="entry name" value="Putative ABC transporter ATP-binding subunit"/>
    <property type="match status" value="1"/>
</dbReference>
<dbReference type="SUPFAM" id="SSF52540">
    <property type="entry name" value="P-loop containing nucleoside triphosphate hydrolases"/>
    <property type="match status" value="1"/>
</dbReference>
<keyword evidence="14" id="KW-1185">Reference proteome</keyword>
<sequence length="788" mass="83369">MSTPERQTGAAPATSSAPPGALQVRAEGRRLVLGPDRPFVIGRGEGTDLDLSHPSVSRRHLVLEPDPAGWAVTDCSRNGTFLGEDRITRLAVTGPVRLRLGGVSDGATVDLQPAGTAVPPPVPPRLTQQGRLSAVHAVGGSRITVGRLPDNDVVLDDLLVSRRHAELRRGPHGWVLTDLGSGNGTFVNGRRVTETAVGPDDVIGIGRGLLQLEGDHLVASVDRGGNAFEADGLTVVTPQGTTLLQSVGFALPRNALLAVIGPSGAGKSTLLHALTGARPADSGHVRYAGRDLYEDYDELRHRIGLVPQDDVLHTQLTVRQALTYAARLRFPADTSAADRRQRVDEVLEDLGLTAHAGKRITSLSGGQRKRTSVALELLTKPSLLFLDEPTSGLDPGMDRSVMRTLRSIADDGRTVVVVTHNVANLEVCDQLLVLAPGGWVAYAGPPADALRYFGQPDFAEVFLLLDTAPGEEWARRFRESPDGRRAAGSAAHRQAADRPVHHPPPAAGPRQQSPSTQFAVLVRRYLAVVASDRQYALSLAALPLVLSALAHAVPGSSGLSVSAALRTGEVQPRQLLLVLVIGAALMGAAASVRELVKERPVYRRERAIGLSLGAYLASKVVVLAVVTGLQAVLFTWAGLLGREGPDDPLLLDAGRVEVLLAVVGVTWASMLTGLAISAAIDNADRGMPLLVLLVMVQLVLCGGLFPVEGRVPLEQMAWLVPSRWGFSMAAATADLGALDPGPGDPTWGHSATTWLSDAVLLLAIAVALVVLTALLLARLDPRQRARRR</sequence>
<evidence type="ECO:0000256" key="7">
    <source>
        <dbReference type="ARBA" id="ARBA00022989"/>
    </source>
</evidence>
<keyword evidence="4 10" id="KW-0812">Transmembrane</keyword>
<dbReference type="Pfam" id="PF00498">
    <property type="entry name" value="FHA"/>
    <property type="match status" value="2"/>
</dbReference>
<evidence type="ECO:0000256" key="10">
    <source>
        <dbReference type="SAM" id="Phobius"/>
    </source>
</evidence>
<dbReference type="InterPro" id="IPR013525">
    <property type="entry name" value="ABC2_TM"/>
</dbReference>
<feature type="transmembrane region" description="Helical" evidence="10">
    <location>
        <begin position="574"/>
        <end position="592"/>
    </location>
</feature>
<dbReference type="CDD" id="cd00060">
    <property type="entry name" value="FHA"/>
    <property type="match status" value="1"/>
</dbReference>
<dbReference type="InterPro" id="IPR050352">
    <property type="entry name" value="ABCG_transporters"/>
</dbReference>
<feature type="domain" description="FHA" evidence="11">
    <location>
        <begin position="39"/>
        <end position="87"/>
    </location>
</feature>
<dbReference type="Proteomes" id="UP000198680">
    <property type="component" value="Unassembled WGS sequence"/>
</dbReference>
<dbReference type="OrthoDB" id="9804819at2"/>
<evidence type="ECO:0000313" key="14">
    <source>
        <dbReference type="Proteomes" id="UP000198680"/>
    </source>
</evidence>
<dbReference type="PANTHER" id="PTHR48041">
    <property type="entry name" value="ABC TRANSPORTER G FAMILY MEMBER 28"/>
    <property type="match status" value="1"/>
</dbReference>
<dbReference type="STRING" id="1137991.SAMN05660642_02896"/>
<feature type="transmembrane region" description="Helical" evidence="10">
    <location>
        <begin position="687"/>
        <end position="707"/>
    </location>
</feature>
<comment type="subcellular location">
    <subcellularLocation>
        <location evidence="1">Membrane</location>
        <topology evidence="1">Multi-pass membrane protein</topology>
    </subcellularLocation>
</comment>
<feature type="region of interest" description="Disordered" evidence="9">
    <location>
        <begin position="478"/>
        <end position="514"/>
    </location>
</feature>